<feature type="domain" description="DUF6268" evidence="2">
    <location>
        <begin position="162"/>
        <end position="273"/>
    </location>
</feature>
<name>A0A517SZJ2_9BACT</name>
<feature type="compositionally biased region" description="Low complexity" evidence="1">
    <location>
        <begin position="38"/>
        <end position="54"/>
    </location>
</feature>
<dbReference type="InterPro" id="IPR046235">
    <property type="entry name" value="DUF6268"/>
</dbReference>
<proteinExistence type="predicted"/>
<dbReference type="EMBL" id="CP036272">
    <property type="protein sequence ID" value="QDT61492.1"/>
    <property type="molecule type" value="Genomic_DNA"/>
</dbReference>
<reference evidence="3 4" key="1">
    <citation type="submission" date="2019-02" db="EMBL/GenBank/DDBJ databases">
        <title>Deep-cultivation of Planctomycetes and their phenomic and genomic characterization uncovers novel biology.</title>
        <authorList>
            <person name="Wiegand S."/>
            <person name="Jogler M."/>
            <person name="Boedeker C."/>
            <person name="Pinto D."/>
            <person name="Vollmers J."/>
            <person name="Rivas-Marin E."/>
            <person name="Kohn T."/>
            <person name="Peeters S.H."/>
            <person name="Heuer A."/>
            <person name="Rast P."/>
            <person name="Oberbeckmann S."/>
            <person name="Bunk B."/>
            <person name="Jeske O."/>
            <person name="Meyerdierks A."/>
            <person name="Storesund J.E."/>
            <person name="Kallscheuer N."/>
            <person name="Luecker S."/>
            <person name="Lage O.M."/>
            <person name="Pohl T."/>
            <person name="Merkel B.J."/>
            <person name="Hornburger P."/>
            <person name="Mueller R.-W."/>
            <person name="Bruemmer F."/>
            <person name="Labrenz M."/>
            <person name="Spormann A.M."/>
            <person name="Op den Camp H."/>
            <person name="Overmann J."/>
            <person name="Amann R."/>
            <person name="Jetten M.S.M."/>
            <person name="Mascher T."/>
            <person name="Medema M.H."/>
            <person name="Devos D.P."/>
            <person name="Kaster A.-K."/>
            <person name="Ovreas L."/>
            <person name="Rohde M."/>
            <person name="Galperin M.Y."/>
            <person name="Jogler C."/>
        </authorList>
    </citation>
    <scope>NUCLEOTIDE SEQUENCE [LARGE SCALE GENOMIC DNA]</scope>
    <source>
        <strain evidence="3 4">SV_7m_r</strain>
    </source>
</reference>
<accession>A0A517SZJ2</accession>
<keyword evidence="4" id="KW-1185">Reference proteome</keyword>
<sequence>MLLRIGKPPVAPLQLALIGWVVSHCLATLVSAQELPPQQASTQQASTAHSFSAAPPSSGFTARPDQPPSWDPYQTPDGPAAVFDSAASNAVDPYACDTPVTRDTVLDRSTSLSKAQIRKLMMPRLSFAADWYGEADDVSLTRYATRVTMPTYPFFGPPPPMINVGFSYTDLNAPAALDLPTDLYETSLTASWIRKWNQRWSFRFSAGTAFATDSHNESGDSWQFRGSAFAMYQPNERWNWTFGALALGRNDIPVLPAVGLIYQPGPDCRLDLIFPRPRLAYRLVQNGDREQWAYIGTGFSGGTWGYRQQNGTDDQITYRDWLAVVGWESTPRLAPGIPFAFGRRVNFEVGYAFGRRFEFERGRADIDLPGAATLRGSVRF</sequence>
<evidence type="ECO:0000259" key="2">
    <source>
        <dbReference type="Pfam" id="PF19783"/>
    </source>
</evidence>
<organism evidence="3 4">
    <name type="scientific">Stieleria bergensis</name>
    <dbReference type="NCBI Taxonomy" id="2528025"/>
    <lineage>
        <taxon>Bacteria</taxon>
        <taxon>Pseudomonadati</taxon>
        <taxon>Planctomycetota</taxon>
        <taxon>Planctomycetia</taxon>
        <taxon>Pirellulales</taxon>
        <taxon>Pirellulaceae</taxon>
        <taxon>Stieleria</taxon>
    </lineage>
</organism>
<dbReference type="Proteomes" id="UP000315003">
    <property type="component" value="Chromosome"/>
</dbReference>
<evidence type="ECO:0000256" key="1">
    <source>
        <dbReference type="SAM" id="MobiDB-lite"/>
    </source>
</evidence>
<evidence type="ECO:0000313" key="4">
    <source>
        <dbReference type="Proteomes" id="UP000315003"/>
    </source>
</evidence>
<dbReference type="AlphaFoldDB" id="A0A517SZJ2"/>
<gene>
    <name evidence="3" type="ORF">SV7mr_40280</name>
</gene>
<evidence type="ECO:0000313" key="3">
    <source>
        <dbReference type="EMBL" id="QDT61492.1"/>
    </source>
</evidence>
<dbReference type="Pfam" id="PF19783">
    <property type="entry name" value="DUF6268"/>
    <property type="match status" value="1"/>
</dbReference>
<feature type="region of interest" description="Disordered" evidence="1">
    <location>
        <begin position="38"/>
        <end position="78"/>
    </location>
</feature>
<dbReference type="OrthoDB" id="249490at2"/>
<protein>
    <recommendedName>
        <fullName evidence="2">DUF6268 domain-containing protein</fullName>
    </recommendedName>
</protein>
<dbReference type="RefSeq" id="WP_145275613.1">
    <property type="nucleotide sequence ID" value="NZ_CP036272.1"/>
</dbReference>